<feature type="transmembrane region" description="Helical" evidence="1">
    <location>
        <begin position="180"/>
        <end position="201"/>
    </location>
</feature>
<feature type="transmembrane region" description="Helical" evidence="1">
    <location>
        <begin position="20"/>
        <end position="44"/>
    </location>
</feature>
<feature type="transmembrane region" description="Helical" evidence="1">
    <location>
        <begin position="146"/>
        <end position="165"/>
    </location>
</feature>
<dbReference type="RefSeq" id="WP_074604546.1">
    <property type="nucleotide sequence ID" value="NZ_FNGY01000001.1"/>
</dbReference>
<evidence type="ECO:0000313" key="2">
    <source>
        <dbReference type="EMBL" id="SDL46817.1"/>
    </source>
</evidence>
<protein>
    <submittedName>
        <fullName evidence="2">Uncharacterized protein</fullName>
    </submittedName>
</protein>
<gene>
    <name evidence="2" type="ORF">SAMN05421820_101522</name>
</gene>
<keyword evidence="1" id="KW-0472">Membrane</keyword>
<evidence type="ECO:0000313" key="3">
    <source>
        <dbReference type="Proteomes" id="UP000183200"/>
    </source>
</evidence>
<dbReference type="AlphaFoldDB" id="A0A1G9KAU1"/>
<keyword evidence="1" id="KW-0812">Transmembrane</keyword>
<accession>A0A1G9KAU1</accession>
<keyword evidence="3" id="KW-1185">Reference proteome</keyword>
<proteinExistence type="predicted"/>
<keyword evidence="1" id="KW-1133">Transmembrane helix</keyword>
<evidence type="ECO:0000256" key="1">
    <source>
        <dbReference type="SAM" id="Phobius"/>
    </source>
</evidence>
<organism evidence="2 3">
    <name type="scientific">Pedobacter steynii</name>
    <dbReference type="NCBI Taxonomy" id="430522"/>
    <lineage>
        <taxon>Bacteria</taxon>
        <taxon>Pseudomonadati</taxon>
        <taxon>Bacteroidota</taxon>
        <taxon>Sphingobacteriia</taxon>
        <taxon>Sphingobacteriales</taxon>
        <taxon>Sphingobacteriaceae</taxon>
        <taxon>Pedobacter</taxon>
    </lineage>
</organism>
<dbReference type="EMBL" id="FNGY01000001">
    <property type="protein sequence ID" value="SDL46817.1"/>
    <property type="molecule type" value="Genomic_DNA"/>
</dbReference>
<sequence length="236" mass="27941">MLIKELIDQSKKLGWDKMIYPLFSLWQKMLTIFLILLFVTALGYTIFCGIRDLKSLQFYIAVLGLFINLFGGIFIVMKMSDAKWKLLERRFQHTQRISSPVLSYDIYVDKIKSVFIRHDSLNREDIAFIINGLKYQGSIPSYRYKIFKFSYAIFFVILGMSLKSYNANQDMKFEDLWNNFLYYTLILGSLGLFIGIIERAVVRDFYMSWMKDKYNIELIRYLEEISLSIKKPATTE</sequence>
<feature type="transmembrane region" description="Helical" evidence="1">
    <location>
        <begin position="56"/>
        <end position="77"/>
    </location>
</feature>
<reference evidence="3" key="1">
    <citation type="submission" date="2016-10" db="EMBL/GenBank/DDBJ databases">
        <authorList>
            <person name="Varghese N."/>
            <person name="Submissions S."/>
        </authorList>
    </citation>
    <scope>NUCLEOTIDE SEQUENCE [LARGE SCALE GENOMIC DNA]</scope>
    <source>
        <strain evidence="3">DSM 19110</strain>
    </source>
</reference>
<dbReference type="Proteomes" id="UP000183200">
    <property type="component" value="Unassembled WGS sequence"/>
</dbReference>
<name>A0A1G9KAU1_9SPHI</name>
<dbReference type="OrthoDB" id="9835007at2"/>